<dbReference type="InterPro" id="IPR039340">
    <property type="entry name" value="Tfc4/TFIIIC-102/Sfc4"/>
</dbReference>
<dbReference type="Proteomes" id="UP000012174">
    <property type="component" value="Unassembled WGS sequence"/>
</dbReference>
<organism evidence="3 4">
    <name type="scientific">Eutypa lata (strain UCR-EL1)</name>
    <name type="common">Grapevine dieback disease fungus</name>
    <name type="synonym">Eutypa armeniacae</name>
    <dbReference type="NCBI Taxonomy" id="1287681"/>
    <lineage>
        <taxon>Eukaryota</taxon>
        <taxon>Fungi</taxon>
        <taxon>Dikarya</taxon>
        <taxon>Ascomycota</taxon>
        <taxon>Pezizomycotina</taxon>
        <taxon>Sordariomycetes</taxon>
        <taxon>Xylariomycetidae</taxon>
        <taxon>Xylariales</taxon>
        <taxon>Diatrypaceae</taxon>
        <taxon>Eutypa</taxon>
    </lineage>
</organism>
<feature type="compositionally biased region" description="Acidic residues" evidence="2">
    <location>
        <begin position="95"/>
        <end position="119"/>
    </location>
</feature>
<dbReference type="SUPFAM" id="SSF81901">
    <property type="entry name" value="HCP-like"/>
    <property type="match status" value="1"/>
</dbReference>
<feature type="region of interest" description="Disordered" evidence="2">
    <location>
        <begin position="94"/>
        <end position="171"/>
    </location>
</feature>
<evidence type="ECO:0000313" key="4">
    <source>
        <dbReference type="Proteomes" id="UP000012174"/>
    </source>
</evidence>
<dbReference type="OrthoDB" id="9991317at2759"/>
<name>M7TXU6_EUTLA</name>
<evidence type="ECO:0000256" key="2">
    <source>
        <dbReference type="SAM" id="MobiDB-lite"/>
    </source>
</evidence>
<keyword evidence="1" id="KW-0802">TPR repeat</keyword>
<dbReference type="KEGG" id="ela:UCREL1_1472"/>
<evidence type="ECO:0000313" key="3">
    <source>
        <dbReference type="EMBL" id="EMR71485.1"/>
    </source>
</evidence>
<dbReference type="OMA" id="NTEARGH"/>
<dbReference type="InterPro" id="IPR011990">
    <property type="entry name" value="TPR-like_helical_dom_sf"/>
</dbReference>
<dbReference type="PANTHER" id="PTHR23082">
    <property type="entry name" value="TRANSCRIPTION INITIATION FACTOR IIIC TFIIIC , POLYPEPTIDE 3-RELATED"/>
    <property type="match status" value="1"/>
</dbReference>
<sequence>MQHFEWLDPNGERASELLSEYTHIVLEVASALYDKNKYAQALRFYEPLWDVPDALDANALLSADARLELARMYEAAREEREAYILVSEALKLQEAQEEEEPLDGDMDANVDDMDEEELDPPNLSLDRDPGMDAQRKKKPARRVVRMRRDKPKTKAQKPLRSLQPKVQRQRPRVFGYSEEVHKEEERRAVELATKWQIVRDSREESGPNDRGPPASFMAAAGPLVDDFRSYKDFYSWDNYLTHLGIKQASQKPVTRNPNLVEMAERLSHNLGPGEFGPTKPTSESDRFTESYKVCESARDAVIFSNSKEDMFLIHVTWAACALRGRDEETCVAMARYFTSKHQFDTDAFRIFAALSRLCPSPASWYASGPVQKFLLRQIRIMDTTLVPKQAKMGREQSPSEEAEAEAEAEVEGATYPGKEPDATLLTLYGHVLFISNSFTYALNYLLRALSIDPTNTMIALSIGQCYIQDGLKRQSDNRQYLIAQGFAFLHRYYDARISSPLPLPSAAAAERQEAHYNLARTYHSVGIPHLAAEYYRRALQEGERVVDGDGNGDGDWDMVVDGGGGNNIMGSQDISREAAFNLQQLCLAGGDLETVRAVGERFLVI</sequence>
<feature type="compositionally biased region" description="Basic and acidic residues" evidence="2">
    <location>
        <begin position="125"/>
        <end position="134"/>
    </location>
</feature>
<evidence type="ECO:0000256" key="1">
    <source>
        <dbReference type="PROSITE-ProRule" id="PRU00339"/>
    </source>
</evidence>
<keyword evidence="4" id="KW-1185">Reference proteome</keyword>
<dbReference type="HOGENOM" id="CLU_451288_0_0_1"/>
<dbReference type="EMBL" id="KB705641">
    <property type="protein sequence ID" value="EMR71485.1"/>
    <property type="molecule type" value="Genomic_DNA"/>
</dbReference>
<dbReference type="PANTHER" id="PTHR23082:SF0">
    <property type="entry name" value="GENERAL TRANSCRIPTION FACTOR 3C POLYPEPTIDE 3"/>
    <property type="match status" value="1"/>
</dbReference>
<accession>M7TXU6</accession>
<dbReference type="GO" id="GO:0000127">
    <property type="term" value="C:transcription factor TFIIIC complex"/>
    <property type="evidence" value="ECO:0007669"/>
    <property type="project" value="TreeGrafter"/>
</dbReference>
<dbReference type="InterPro" id="IPR019734">
    <property type="entry name" value="TPR_rpt"/>
</dbReference>
<dbReference type="AlphaFoldDB" id="M7TXU6"/>
<dbReference type="STRING" id="1287681.M7TXU6"/>
<feature type="compositionally biased region" description="Basic residues" evidence="2">
    <location>
        <begin position="135"/>
        <end position="157"/>
    </location>
</feature>
<dbReference type="PROSITE" id="PS50005">
    <property type="entry name" value="TPR"/>
    <property type="match status" value="1"/>
</dbReference>
<proteinExistence type="predicted"/>
<dbReference type="GO" id="GO:0006383">
    <property type="term" value="P:transcription by RNA polymerase III"/>
    <property type="evidence" value="ECO:0007669"/>
    <property type="project" value="InterPro"/>
</dbReference>
<protein>
    <submittedName>
        <fullName evidence="3">Putative rna polymerase iii transcription factor tfiiic protein</fullName>
    </submittedName>
</protein>
<feature type="repeat" description="TPR" evidence="1">
    <location>
        <begin position="422"/>
        <end position="455"/>
    </location>
</feature>
<reference evidence="4" key="1">
    <citation type="journal article" date="2013" name="Genome Announc.">
        <title>Draft genome sequence of the grapevine dieback fungus Eutypa lata UCR-EL1.</title>
        <authorList>
            <person name="Blanco-Ulate B."/>
            <person name="Rolshausen P.E."/>
            <person name="Cantu D."/>
        </authorList>
    </citation>
    <scope>NUCLEOTIDE SEQUENCE [LARGE SCALE GENOMIC DNA]</scope>
    <source>
        <strain evidence="4">UCR-EL1</strain>
    </source>
</reference>
<feature type="region of interest" description="Disordered" evidence="2">
    <location>
        <begin position="389"/>
        <end position="411"/>
    </location>
</feature>
<gene>
    <name evidence="3" type="ORF">UCREL1_1472</name>
</gene>
<dbReference type="Gene3D" id="1.25.40.10">
    <property type="entry name" value="Tetratricopeptide repeat domain"/>
    <property type="match status" value="1"/>
</dbReference>
<dbReference type="SMART" id="SM00028">
    <property type="entry name" value="TPR"/>
    <property type="match status" value="3"/>
</dbReference>
<feature type="compositionally biased region" description="Acidic residues" evidence="2">
    <location>
        <begin position="398"/>
        <end position="410"/>
    </location>
</feature>
<dbReference type="eggNOG" id="KOG2076">
    <property type="taxonomic scope" value="Eukaryota"/>
</dbReference>